<proteinExistence type="predicted"/>
<gene>
    <name evidence="1" type="ORF">CWS20_26205</name>
</gene>
<evidence type="ECO:0000313" key="1">
    <source>
        <dbReference type="EMBL" id="PKG26032.1"/>
    </source>
</evidence>
<evidence type="ECO:0008006" key="3">
    <source>
        <dbReference type="Google" id="ProtNLM"/>
    </source>
</evidence>
<keyword evidence="2" id="KW-1185">Reference proteome</keyword>
<organism evidence="1 2">
    <name type="scientific">Cytobacillus horneckiae</name>
    <dbReference type="NCBI Taxonomy" id="549687"/>
    <lineage>
        <taxon>Bacteria</taxon>
        <taxon>Bacillati</taxon>
        <taxon>Bacillota</taxon>
        <taxon>Bacilli</taxon>
        <taxon>Bacillales</taxon>
        <taxon>Bacillaceae</taxon>
        <taxon>Cytobacillus</taxon>
    </lineage>
</organism>
<comment type="caution">
    <text evidence="1">The sequence shown here is derived from an EMBL/GenBank/DDBJ whole genome shotgun (WGS) entry which is preliminary data.</text>
</comment>
<name>A0A2N0Z946_9BACI</name>
<dbReference type="RefSeq" id="WP_066200903.1">
    <property type="nucleotide sequence ID" value="NZ_CP194732.1"/>
</dbReference>
<protein>
    <recommendedName>
        <fullName evidence="3">DUF2691 domain-containing protein</fullName>
    </recommendedName>
</protein>
<dbReference type="AlphaFoldDB" id="A0A2N0Z946"/>
<reference evidence="1 2" key="1">
    <citation type="journal article" date="2010" name="Int. J. Syst. Evol. Microbiol.">
        <title>Bacillus horneckiae sp. nov., isolated from a spacecraft-assembly clean room.</title>
        <authorList>
            <person name="Vaishampayan P."/>
            <person name="Probst A."/>
            <person name="Krishnamurthi S."/>
            <person name="Ghosh S."/>
            <person name="Osman S."/>
            <person name="McDowall A."/>
            <person name="Ruckmani A."/>
            <person name="Mayilraj S."/>
            <person name="Venkateswaran K."/>
        </authorList>
    </citation>
    <scope>NUCLEOTIDE SEQUENCE [LARGE SCALE GENOMIC DNA]</scope>
    <source>
        <strain evidence="2">1PO1SC</strain>
    </source>
</reference>
<accession>A0A2N0Z946</accession>
<dbReference type="Proteomes" id="UP000233343">
    <property type="component" value="Unassembled WGS sequence"/>
</dbReference>
<sequence>MISKAKYTLRLYGNEHFNDELSCLGWQLAKLLEGLKTVSEDYKWYVFDLYGTSEGGFNQYFLTNSNGLCEFFSIDTLIKSSKKIIQYETGVFVMFPKQAQLVMSFDEYPRTEEEEGMQIPKSIIEIRAFDFSYFEVYCNDEKFIKLILDYIKK</sequence>
<evidence type="ECO:0000313" key="2">
    <source>
        <dbReference type="Proteomes" id="UP000233343"/>
    </source>
</evidence>
<dbReference type="EMBL" id="PISD01000081">
    <property type="protein sequence ID" value="PKG26032.1"/>
    <property type="molecule type" value="Genomic_DNA"/>
</dbReference>